<feature type="chain" id="PRO_5013063540" evidence="3">
    <location>
        <begin position="18"/>
        <end position="647"/>
    </location>
</feature>
<dbReference type="InterPro" id="IPR015915">
    <property type="entry name" value="Kelch-typ_b-propeller"/>
</dbReference>
<feature type="signal peptide" evidence="3">
    <location>
        <begin position="1"/>
        <end position="17"/>
    </location>
</feature>
<dbReference type="OrthoDB" id="3980762at2759"/>
<keyword evidence="2" id="KW-0812">Transmembrane</keyword>
<organism evidence="4 5">
    <name type="scientific">Sungouiella intermedia</name>
    <dbReference type="NCBI Taxonomy" id="45354"/>
    <lineage>
        <taxon>Eukaryota</taxon>
        <taxon>Fungi</taxon>
        <taxon>Dikarya</taxon>
        <taxon>Ascomycota</taxon>
        <taxon>Saccharomycotina</taxon>
        <taxon>Pichiomycetes</taxon>
        <taxon>Metschnikowiaceae</taxon>
        <taxon>Sungouiella</taxon>
    </lineage>
</organism>
<dbReference type="AlphaFoldDB" id="A0A1L0BLE1"/>
<evidence type="ECO:0000313" key="5">
    <source>
        <dbReference type="Proteomes" id="UP000182334"/>
    </source>
</evidence>
<dbReference type="STRING" id="45354.A0A1L0BLE1"/>
<evidence type="ECO:0000256" key="1">
    <source>
        <dbReference type="SAM" id="MobiDB-lite"/>
    </source>
</evidence>
<evidence type="ECO:0000256" key="3">
    <source>
        <dbReference type="SAM" id="SignalP"/>
    </source>
</evidence>
<sequence>MWCQTLLLASCINLVFALWGTYYSFSDGKIYMKLKNNDLVALNFSITGFDDLNKYSHYSIADINIQQNQEVSTLSLPPTNSSVFLYNSNLYAFTSGTQDSSYDICGDGVMQLLKYDSHQDAWVSATDNLTFSDVSDISFYRDSSYLVTDDSSTVYIYGGRCSSGSFSSRMLSLDMETMTLANISTSTKPQAFYGASNLWAPNPQNQLVIGGRAASGWINMYQLATWNSQSGWLFELVAEGNTIIGSRINPLVLPIFSPLADNTTSTFTNNYKVTDVLAIGGESAKGSLSDWSKLSISSNQWEWSTMNTSIEASDVLGAAVIFDTLVVVNGSSLTKRDTSTSYTLSLYDITSLLKLVTDLKSNTVTETQTSHSSSSSHNRNTIKIVIGVLVPLVVLSLLASAVFYYLKKRSTNDEKSLHTVDYPLGHFRTALDFSYDPLRPHPLYKNSNDTASTLEVGSIDSWVRKRQEYDAKRLRTLKRHSFLASNETLNGHLVDRHEQPLIQDELGERGSFSEERSSGDMGRLSEGSDGHNSKERYSGESSDRDGIDIAQEMSQVEVSSPRKSLHKSFSYSHTPPHLPRLKKSSRLDPGFIDLGNMLMSEENIDDSDSFDENMDVQVLVSSKRKSVLRVMNPDKDTLEIRLRAPSK</sequence>
<feature type="region of interest" description="Disordered" evidence="1">
    <location>
        <begin position="559"/>
        <end position="584"/>
    </location>
</feature>
<keyword evidence="3" id="KW-0732">Signal</keyword>
<keyword evidence="5" id="KW-1185">Reference proteome</keyword>
<keyword evidence="2" id="KW-0472">Membrane</keyword>
<accession>A0A1L0BLE1</accession>
<keyword evidence="2" id="KW-1133">Transmembrane helix</keyword>
<name>A0A1L0BLE1_9ASCO</name>
<proteinExistence type="predicted"/>
<feature type="compositionally biased region" description="Polar residues" evidence="1">
    <location>
        <begin position="559"/>
        <end position="573"/>
    </location>
</feature>
<dbReference type="Gene3D" id="2.120.10.80">
    <property type="entry name" value="Kelch-type beta propeller"/>
    <property type="match status" value="1"/>
</dbReference>
<feature type="compositionally biased region" description="Basic and acidic residues" evidence="1">
    <location>
        <begin position="526"/>
        <end position="545"/>
    </location>
</feature>
<reference evidence="4 5" key="1">
    <citation type="submission" date="2016-10" db="EMBL/GenBank/DDBJ databases">
        <authorList>
            <person name="de Groot N.N."/>
        </authorList>
    </citation>
    <scope>NUCLEOTIDE SEQUENCE [LARGE SCALE GENOMIC DNA]</scope>
    <source>
        <strain evidence="4 5">CBS 141442</strain>
    </source>
</reference>
<gene>
    <name evidence="4" type="ORF">SAMEA4029010_CIC11G00000004379</name>
</gene>
<protein>
    <submittedName>
        <fullName evidence="4">CIC11C00000004379</fullName>
    </submittedName>
</protein>
<dbReference type="SUPFAM" id="SSF117281">
    <property type="entry name" value="Kelch motif"/>
    <property type="match status" value="1"/>
</dbReference>
<feature type="compositionally biased region" description="Basic and acidic residues" evidence="1">
    <location>
        <begin position="506"/>
        <end position="518"/>
    </location>
</feature>
<evidence type="ECO:0000256" key="2">
    <source>
        <dbReference type="SAM" id="Phobius"/>
    </source>
</evidence>
<feature type="transmembrane region" description="Helical" evidence="2">
    <location>
        <begin position="384"/>
        <end position="406"/>
    </location>
</feature>
<dbReference type="Proteomes" id="UP000182334">
    <property type="component" value="Chromosome III"/>
</dbReference>
<feature type="region of interest" description="Disordered" evidence="1">
    <location>
        <begin position="504"/>
        <end position="545"/>
    </location>
</feature>
<evidence type="ECO:0000313" key="4">
    <source>
        <dbReference type="EMBL" id="SGZ52247.1"/>
    </source>
</evidence>
<dbReference type="EMBL" id="LT635758">
    <property type="protein sequence ID" value="SGZ52247.1"/>
    <property type="molecule type" value="Genomic_DNA"/>
</dbReference>